<dbReference type="Gene3D" id="2.170.130.10">
    <property type="entry name" value="TonB-dependent receptor, plug domain"/>
    <property type="match status" value="1"/>
</dbReference>
<evidence type="ECO:0000256" key="9">
    <source>
        <dbReference type="ARBA" id="ARBA00023170"/>
    </source>
</evidence>
<name>A0A840LE85_9BURK</name>
<dbReference type="PROSITE" id="PS01156">
    <property type="entry name" value="TONB_DEPENDENT_REC_2"/>
    <property type="match status" value="1"/>
</dbReference>
<dbReference type="InterPro" id="IPR012910">
    <property type="entry name" value="Plug_dom"/>
</dbReference>
<dbReference type="PANTHER" id="PTHR47234:SF2">
    <property type="entry name" value="TONB-DEPENDENT RECEPTOR"/>
    <property type="match status" value="1"/>
</dbReference>
<evidence type="ECO:0000256" key="10">
    <source>
        <dbReference type="ARBA" id="ARBA00023237"/>
    </source>
</evidence>
<gene>
    <name evidence="17" type="ORF">HNP55_003519</name>
</gene>
<keyword evidence="4 11" id="KW-1134">Transmembrane beta strand</keyword>
<dbReference type="Pfam" id="PF07715">
    <property type="entry name" value="Plug"/>
    <property type="match status" value="1"/>
</dbReference>
<reference evidence="17 18" key="1">
    <citation type="submission" date="2020-08" db="EMBL/GenBank/DDBJ databases">
        <title>Functional genomics of gut bacteria from endangered species of beetles.</title>
        <authorList>
            <person name="Carlos-Shanley C."/>
        </authorList>
    </citation>
    <scope>NUCLEOTIDE SEQUENCE [LARGE SCALE GENOMIC DNA]</scope>
    <source>
        <strain evidence="17 18">S00239</strain>
    </source>
</reference>
<dbReference type="SUPFAM" id="SSF56935">
    <property type="entry name" value="Porins"/>
    <property type="match status" value="1"/>
</dbReference>
<keyword evidence="8 11" id="KW-0472">Membrane</keyword>
<comment type="similarity">
    <text evidence="2 11 13">Belongs to the TonB-dependent receptor family.</text>
</comment>
<keyword evidence="5 11" id="KW-0812">Transmembrane</keyword>
<evidence type="ECO:0000259" key="16">
    <source>
        <dbReference type="Pfam" id="PF07715"/>
    </source>
</evidence>
<keyword evidence="9 17" id="KW-0675">Receptor</keyword>
<evidence type="ECO:0000256" key="2">
    <source>
        <dbReference type="ARBA" id="ARBA00009810"/>
    </source>
</evidence>
<dbReference type="EMBL" id="JACHLP010000007">
    <property type="protein sequence ID" value="MBB4844973.1"/>
    <property type="molecule type" value="Genomic_DNA"/>
</dbReference>
<proteinExistence type="inferred from homology"/>
<keyword evidence="10 11" id="KW-0998">Cell outer membrane</keyword>
<dbReference type="InterPro" id="IPR000531">
    <property type="entry name" value="Beta-barrel_TonB"/>
</dbReference>
<dbReference type="InterPro" id="IPR039426">
    <property type="entry name" value="TonB-dep_rcpt-like"/>
</dbReference>
<feature type="domain" description="TonB-dependent receptor plug" evidence="16">
    <location>
        <begin position="50"/>
        <end position="170"/>
    </location>
</feature>
<dbReference type="AlphaFoldDB" id="A0A840LE85"/>
<evidence type="ECO:0000256" key="13">
    <source>
        <dbReference type="RuleBase" id="RU003357"/>
    </source>
</evidence>
<dbReference type="Proteomes" id="UP000562027">
    <property type="component" value="Unassembled WGS sequence"/>
</dbReference>
<feature type="chain" id="PRO_5032459061" evidence="14">
    <location>
        <begin position="22"/>
        <end position="915"/>
    </location>
</feature>
<dbReference type="PROSITE" id="PS52016">
    <property type="entry name" value="TONB_DEPENDENT_REC_3"/>
    <property type="match status" value="1"/>
</dbReference>
<evidence type="ECO:0000256" key="11">
    <source>
        <dbReference type="PROSITE-ProRule" id="PRU01360"/>
    </source>
</evidence>
<organism evidence="17 18">
    <name type="scientific">Roseateles oligotrophus</name>
    <dbReference type="NCBI Taxonomy" id="1769250"/>
    <lineage>
        <taxon>Bacteria</taxon>
        <taxon>Pseudomonadati</taxon>
        <taxon>Pseudomonadota</taxon>
        <taxon>Betaproteobacteria</taxon>
        <taxon>Burkholderiales</taxon>
        <taxon>Sphaerotilaceae</taxon>
        <taxon>Roseateles</taxon>
    </lineage>
</organism>
<evidence type="ECO:0000256" key="14">
    <source>
        <dbReference type="SAM" id="SignalP"/>
    </source>
</evidence>
<evidence type="ECO:0000259" key="15">
    <source>
        <dbReference type="Pfam" id="PF00593"/>
    </source>
</evidence>
<dbReference type="GO" id="GO:0009279">
    <property type="term" value="C:cell outer membrane"/>
    <property type="evidence" value="ECO:0007669"/>
    <property type="project" value="UniProtKB-SubCell"/>
</dbReference>
<accession>A0A840LE85</accession>
<evidence type="ECO:0000256" key="6">
    <source>
        <dbReference type="ARBA" id="ARBA00022729"/>
    </source>
</evidence>
<evidence type="ECO:0000256" key="8">
    <source>
        <dbReference type="ARBA" id="ARBA00023136"/>
    </source>
</evidence>
<dbReference type="InterPro" id="IPR010917">
    <property type="entry name" value="TonB_rcpt_CS"/>
</dbReference>
<dbReference type="Pfam" id="PF00593">
    <property type="entry name" value="TonB_dep_Rec_b-barrel"/>
    <property type="match status" value="1"/>
</dbReference>
<dbReference type="Gene3D" id="2.40.170.20">
    <property type="entry name" value="TonB-dependent receptor, beta-barrel domain"/>
    <property type="match status" value="1"/>
</dbReference>
<evidence type="ECO:0000256" key="1">
    <source>
        <dbReference type="ARBA" id="ARBA00004571"/>
    </source>
</evidence>
<sequence length="915" mass="98292">MKYRPHALALACLALSLSARAQTPAAPPASTAAKLERVEVTGSMIKRTDVETPTPVSVIKREDILRAGAATLDELMRMDPSTGAGGLDDMGSGNGFSAGSASISLRGMGSAATLVLINGRRLSPSAVIDPGTGQSTIFNVNSIPVSAIERVEILKSGASSLYGSDALAGVVNIILRNDYQGRLIELNAKQRFDGLFKNQTVNLMAGTGDLDVQGYNVMAGIELFVRDGVGITEAPNRVEGELLSQLYSRLIPNSTSSYPGNLYTYNKGLSGSFRGMLSNNCATQGPVSATVSTPRCLWDSSQYQQYVGDQKRASIFLRGGLRVGKDTILNAELIASRVRNDYLDAPTSRNESLTTWGDAQGNTVQFAGLALPVNHPDNPTRLASSSNPVLLPNSSGGTVSYTKPTVLGLRYRFADLPYVYRPEADNIRLVLSGSTIWGAWDVEGGLLHHEQRNRKTQVGRLSLSGLNQALADGSYRFGGSNSPEVLARLAPELNDRGESGTTSLDLRGSRELGRMTGGAAMLGLGAELRHETFRVDADPLTAAGDIIGRGIGEASGSRNITAAYAELQLPLLKGLETQTALRAEHYTDFGSAITGKLGAKYKVNNMLALRGSWANGFRAPSQSQISKSALFANSSGTRDPKLCPVFDSSNGNCSMSLSSVTLANPELRPEKSDSYTLGLLFDLASTTDAVLDAWYIERRGEVDRLGTQEMLNREDEFPGSVLRLPPSTPGELGQVYQVRRPYMNLAMSRTYGIDYELNQRISLNDWGRLKLSLKGTRMLSRKLQRDASQPIYETVGFYKVPANKLALSGNWSIGNWSTTLTGNFQSGFQSYAAGGSCDATLLSAGRQDLCRMRAWNTADLALSYRGFSGIRLGVTLRNLADTRPALDPNETTVGVDGGIANAYGRYLSLSASYEF</sequence>
<keyword evidence="6 14" id="KW-0732">Signal</keyword>
<keyword evidence="3 11" id="KW-0813">Transport</keyword>
<evidence type="ECO:0000256" key="12">
    <source>
        <dbReference type="PROSITE-ProRule" id="PRU10144"/>
    </source>
</evidence>
<feature type="short sequence motif" description="TonB C-terminal box" evidence="12">
    <location>
        <begin position="898"/>
        <end position="915"/>
    </location>
</feature>
<dbReference type="PANTHER" id="PTHR47234">
    <property type="match status" value="1"/>
</dbReference>
<evidence type="ECO:0000256" key="7">
    <source>
        <dbReference type="ARBA" id="ARBA00023077"/>
    </source>
</evidence>
<evidence type="ECO:0000256" key="4">
    <source>
        <dbReference type="ARBA" id="ARBA00022452"/>
    </source>
</evidence>
<dbReference type="InterPro" id="IPR037066">
    <property type="entry name" value="Plug_dom_sf"/>
</dbReference>
<comment type="caution">
    <text evidence="17">The sequence shown here is derived from an EMBL/GenBank/DDBJ whole genome shotgun (WGS) entry which is preliminary data.</text>
</comment>
<comment type="subcellular location">
    <subcellularLocation>
        <location evidence="1 11">Cell outer membrane</location>
        <topology evidence="1 11">Multi-pass membrane protein</topology>
    </subcellularLocation>
</comment>
<dbReference type="RefSeq" id="WP_184302252.1">
    <property type="nucleotide sequence ID" value="NZ_JACHLP010000007.1"/>
</dbReference>
<evidence type="ECO:0000256" key="5">
    <source>
        <dbReference type="ARBA" id="ARBA00022692"/>
    </source>
</evidence>
<protein>
    <submittedName>
        <fullName evidence="17">Iron complex outermembrane receptor protein</fullName>
    </submittedName>
</protein>
<feature type="signal peptide" evidence="14">
    <location>
        <begin position="1"/>
        <end position="21"/>
    </location>
</feature>
<keyword evidence="7 13" id="KW-0798">TonB box</keyword>
<evidence type="ECO:0000313" key="17">
    <source>
        <dbReference type="EMBL" id="MBB4844973.1"/>
    </source>
</evidence>
<evidence type="ECO:0000256" key="3">
    <source>
        <dbReference type="ARBA" id="ARBA00022448"/>
    </source>
</evidence>
<dbReference type="InterPro" id="IPR036942">
    <property type="entry name" value="Beta-barrel_TonB_sf"/>
</dbReference>
<evidence type="ECO:0000313" key="18">
    <source>
        <dbReference type="Proteomes" id="UP000562027"/>
    </source>
</evidence>
<feature type="domain" description="TonB-dependent receptor-like beta-barrel" evidence="15">
    <location>
        <begin position="460"/>
        <end position="879"/>
    </location>
</feature>
<keyword evidence="18" id="KW-1185">Reference proteome</keyword>